<feature type="transmembrane region" description="Helical" evidence="7">
    <location>
        <begin position="60"/>
        <end position="90"/>
    </location>
</feature>
<name>T1EJP5_HELRO</name>
<dbReference type="PANTHER" id="PTHR21493">
    <property type="entry name" value="CGI-141-RELATED/LIPASE CONTAINING PROTEIN"/>
    <property type="match status" value="1"/>
</dbReference>
<dbReference type="GO" id="GO:0006888">
    <property type="term" value="P:endoplasmic reticulum to Golgi vesicle-mediated transport"/>
    <property type="evidence" value="ECO:0007669"/>
    <property type="project" value="InterPro"/>
</dbReference>
<evidence type="ECO:0000313" key="9">
    <source>
        <dbReference type="EnsemblMetazoa" id="HelroP145992"/>
    </source>
</evidence>
<comment type="subcellular location">
    <subcellularLocation>
        <location evidence="1">Golgi apparatus membrane</location>
        <topology evidence="1">Multi-pass membrane protein</topology>
    </subcellularLocation>
</comment>
<evidence type="ECO:0000256" key="7">
    <source>
        <dbReference type="SAM" id="Phobius"/>
    </source>
</evidence>
<dbReference type="Proteomes" id="UP000015101">
    <property type="component" value="Unassembled WGS sequence"/>
</dbReference>
<dbReference type="AlphaFoldDB" id="T1EJP5"/>
<evidence type="ECO:0000313" key="8">
    <source>
        <dbReference type="EMBL" id="ESN89993.1"/>
    </source>
</evidence>
<dbReference type="EMBL" id="AMQM01008456">
    <property type="status" value="NOT_ANNOTATED_CDS"/>
    <property type="molecule type" value="Genomic_DNA"/>
</dbReference>
<dbReference type="InParanoid" id="T1EJP5"/>
<protein>
    <submittedName>
        <fullName evidence="8 9">Uncharacterized protein</fullName>
    </submittedName>
</protein>
<organism evidence="9 10">
    <name type="scientific">Helobdella robusta</name>
    <name type="common">Californian leech</name>
    <dbReference type="NCBI Taxonomy" id="6412"/>
    <lineage>
        <taxon>Eukaryota</taxon>
        <taxon>Metazoa</taxon>
        <taxon>Spiralia</taxon>
        <taxon>Lophotrochozoa</taxon>
        <taxon>Annelida</taxon>
        <taxon>Clitellata</taxon>
        <taxon>Hirudinea</taxon>
        <taxon>Rhynchobdellida</taxon>
        <taxon>Glossiphoniidae</taxon>
        <taxon>Helobdella</taxon>
    </lineage>
</organism>
<dbReference type="EnsemblMetazoa" id="HelroT145992">
    <property type="protein sequence ID" value="HelroP145992"/>
    <property type="gene ID" value="HelroG145992"/>
</dbReference>
<dbReference type="GeneID" id="20196795"/>
<dbReference type="OMA" id="LMGWPIV"/>
<keyword evidence="2 7" id="KW-0812">Transmembrane</keyword>
<dbReference type="eggNOG" id="KOG1743">
    <property type="taxonomic scope" value="Eukaryota"/>
</dbReference>
<feature type="transmembrane region" description="Helical" evidence="7">
    <location>
        <begin position="5"/>
        <end position="22"/>
    </location>
</feature>
<evidence type="ECO:0000256" key="1">
    <source>
        <dbReference type="ARBA" id="ARBA00004653"/>
    </source>
</evidence>
<keyword evidence="10" id="KW-1185">Reference proteome</keyword>
<dbReference type="InterPro" id="IPR045176">
    <property type="entry name" value="Got1"/>
</dbReference>
<sequence>EIGIGLAGFGFSFIFLGILLFFDRGLLAIGNVLFISGLTLVVGVERVFRFFFQSHKMKATSFFLGGIIIVLIGWPFVGIVVELYGFILLFGNKTYTTTSIQCQHKILKINTCSGFLPIAVNFLRRVPIISMFLNFPGISYV</sequence>
<evidence type="ECO:0000256" key="6">
    <source>
        <dbReference type="ARBA" id="ARBA00025799"/>
    </source>
</evidence>
<dbReference type="GO" id="GO:0000139">
    <property type="term" value="C:Golgi membrane"/>
    <property type="evidence" value="ECO:0007669"/>
    <property type="project" value="UniProtKB-SubCell"/>
</dbReference>
<dbReference type="InterPro" id="IPR007305">
    <property type="entry name" value="Vesicle_transpt_Got1/SFT2"/>
</dbReference>
<evidence type="ECO:0000313" key="10">
    <source>
        <dbReference type="Proteomes" id="UP000015101"/>
    </source>
</evidence>
<dbReference type="RefSeq" id="XP_009031861.1">
    <property type="nucleotide sequence ID" value="XM_009033613.1"/>
</dbReference>
<proteinExistence type="inferred from homology"/>
<keyword evidence="4" id="KW-0333">Golgi apparatus</keyword>
<evidence type="ECO:0000256" key="4">
    <source>
        <dbReference type="ARBA" id="ARBA00023034"/>
    </source>
</evidence>
<keyword evidence="3 7" id="KW-1133">Transmembrane helix</keyword>
<comment type="similarity">
    <text evidence="6">Belongs to the GOT1 family.</text>
</comment>
<dbReference type="OrthoDB" id="204784at2759"/>
<evidence type="ECO:0000256" key="2">
    <source>
        <dbReference type="ARBA" id="ARBA00022692"/>
    </source>
</evidence>
<dbReference type="GO" id="GO:0016020">
    <property type="term" value="C:membrane"/>
    <property type="evidence" value="ECO:0000318"/>
    <property type="project" value="GO_Central"/>
</dbReference>
<dbReference type="STRING" id="6412.T1EJP5"/>
<dbReference type="PANTHER" id="PTHR21493:SF9">
    <property type="entry name" value="GOLGI TRANSPORT PROTEIN 1-RELATED"/>
    <property type="match status" value="1"/>
</dbReference>
<dbReference type="GO" id="GO:0042147">
    <property type="term" value="P:retrograde transport, endosome to Golgi"/>
    <property type="evidence" value="ECO:0007669"/>
    <property type="project" value="InterPro"/>
</dbReference>
<feature type="transmembrane region" description="Helical" evidence="7">
    <location>
        <begin position="28"/>
        <end position="48"/>
    </location>
</feature>
<dbReference type="GO" id="GO:0005783">
    <property type="term" value="C:endoplasmic reticulum"/>
    <property type="evidence" value="ECO:0000318"/>
    <property type="project" value="GO_Central"/>
</dbReference>
<gene>
    <name evidence="9" type="primary">20196795</name>
    <name evidence="8" type="ORF">HELRODRAFT_145992</name>
</gene>
<dbReference type="GO" id="GO:0005829">
    <property type="term" value="C:cytosol"/>
    <property type="evidence" value="ECO:0007669"/>
    <property type="project" value="GOC"/>
</dbReference>
<keyword evidence="5 7" id="KW-0472">Membrane</keyword>
<dbReference type="HOGENOM" id="CLU_124519_1_0_1"/>
<evidence type="ECO:0000256" key="3">
    <source>
        <dbReference type="ARBA" id="ARBA00022989"/>
    </source>
</evidence>
<dbReference type="KEGG" id="hro:HELRODRAFT_145992"/>
<accession>T1EJP5</accession>
<reference evidence="9" key="3">
    <citation type="submission" date="2015-06" db="UniProtKB">
        <authorList>
            <consortium name="EnsemblMetazoa"/>
        </authorList>
    </citation>
    <scope>IDENTIFICATION</scope>
</reference>
<reference evidence="10" key="1">
    <citation type="submission" date="2012-12" db="EMBL/GenBank/DDBJ databases">
        <authorList>
            <person name="Hellsten U."/>
            <person name="Grimwood J."/>
            <person name="Chapman J.A."/>
            <person name="Shapiro H."/>
            <person name="Aerts A."/>
            <person name="Otillar R.P."/>
            <person name="Terry A.Y."/>
            <person name="Boore J.L."/>
            <person name="Simakov O."/>
            <person name="Marletaz F."/>
            <person name="Cho S.-J."/>
            <person name="Edsinger-Gonzales E."/>
            <person name="Havlak P."/>
            <person name="Kuo D.-H."/>
            <person name="Larsson T."/>
            <person name="Lv J."/>
            <person name="Arendt D."/>
            <person name="Savage R."/>
            <person name="Osoegawa K."/>
            <person name="de Jong P."/>
            <person name="Lindberg D.R."/>
            <person name="Seaver E.C."/>
            <person name="Weisblat D.A."/>
            <person name="Putnam N.H."/>
            <person name="Grigoriev I.V."/>
            <person name="Rokhsar D.S."/>
        </authorList>
    </citation>
    <scope>NUCLEOTIDE SEQUENCE</scope>
</reference>
<evidence type="ECO:0000256" key="5">
    <source>
        <dbReference type="ARBA" id="ARBA00023136"/>
    </source>
</evidence>
<dbReference type="CTD" id="20196795"/>
<dbReference type="EMBL" id="KB097783">
    <property type="protein sequence ID" value="ESN89993.1"/>
    <property type="molecule type" value="Genomic_DNA"/>
</dbReference>
<reference evidence="8 10" key="2">
    <citation type="journal article" date="2013" name="Nature">
        <title>Insights into bilaterian evolution from three spiralian genomes.</title>
        <authorList>
            <person name="Simakov O."/>
            <person name="Marletaz F."/>
            <person name="Cho S.J."/>
            <person name="Edsinger-Gonzales E."/>
            <person name="Havlak P."/>
            <person name="Hellsten U."/>
            <person name="Kuo D.H."/>
            <person name="Larsson T."/>
            <person name="Lv J."/>
            <person name="Arendt D."/>
            <person name="Savage R."/>
            <person name="Osoegawa K."/>
            <person name="de Jong P."/>
            <person name="Grimwood J."/>
            <person name="Chapman J.A."/>
            <person name="Shapiro H."/>
            <person name="Aerts A."/>
            <person name="Otillar R.P."/>
            <person name="Terry A.Y."/>
            <person name="Boore J.L."/>
            <person name="Grigoriev I.V."/>
            <person name="Lindberg D.R."/>
            <person name="Seaver E.C."/>
            <person name="Weisblat D.A."/>
            <person name="Putnam N.H."/>
            <person name="Rokhsar D.S."/>
        </authorList>
    </citation>
    <scope>NUCLEOTIDE SEQUENCE</scope>
</reference>
<dbReference type="Pfam" id="PF04178">
    <property type="entry name" value="Got1"/>
    <property type="match status" value="1"/>
</dbReference>